<name>A0A8T3CCE3_DENNO</name>
<evidence type="ECO:0000313" key="1">
    <source>
        <dbReference type="EMBL" id="KAI0529681.1"/>
    </source>
</evidence>
<evidence type="ECO:0000313" key="2">
    <source>
        <dbReference type="Proteomes" id="UP000829196"/>
    </source>
</evidence>
<dbReference type="AlphaFoldDB" id="A0A8T3CCE3"/>
<dbReference type="EMBL" id="JAGYWB010000002">
    <property type="protein sequence ID" value="KAI0529681.1"/>
    <property type="molecule type" value="Genomic_DNA"/>
</dbReference>
<protein>
    <submittedName>
        <fullName evidence="1">Uncharacterized protein</fullName>
    </submittedName>
</protein>
<proteinExistence type="predicted"/>
<keyword evidence="2" id="KW-1185">Reference proteome</keyword>
<accession>A0A8T3CCE3</accession>
<gene>
    <name evidence="1" type="ORF">KFK09_002235</name>
</gene>
<dbReference type="Proteomes" id="UP000829196">
    <property type="component" value="Unassembled WGS sequence"/>
</dbReference>
<reference evidence="1" key="1">
    <citation type="journal article" date="2022" name="Front. Genet.">
        <title>Chromosome-Scale Assembly of the Dendrobium nobile Genome Provides Insights Into the Molecular Mechanism of the Biosynthesis of the Medicinal Active Ingredient of Dendrobium.</title>
        <authorList>
            <person name="Xu Q."/>
            <person name="Niu S.-C."/>
            <person name="Li K.-L."/>
            <person name="Zheng P.-J."/>
            <person name="Zhang X.-J."/>
            <person name="Jia Y."/>
            <person name="Liu Y."/>
            <person name="Niu Y.-X."/>
            <person name="Yu L.-H."/>
            <person name="Chen D.-F."/>
            <person name="Zhang G.-Q."/>
        </authorList>
    </citation>
    <scope>NUCLEOTIDE SEQUENCE</scope>
    <source>
        <tissue evidence="1">Leaf</tissue>
    </source>
</reference>
<organism evidence="1 2">
    <name type="scientific">Dendrobium nobile</name>
    <name type="common">Orchid</name>
    <dbReference type="NCBI Taxonomy" id="94219"/>
    <lineage>
        <taxon>Eukaryota</taxon>
        <taxon>Viridiplantae</taxon>
        <taxon>Streptophyta</taxon>
        <taxon>Embryophyta</taxon>
        <taxon>Tracheophyta</taxon>
        <taxon>Spermatophyta</taxon>
        <taxon>Magnoliopsida</taxon>
        <taxon>Liliopsida</taxon>
        <taxon>Asparagales</taxon>
        <taxon>Orchidaceae</taxon>
        <taxon>Epidendroideae</taxon>
        <taxon>Malaxideae</taxon>
        <taxon>Dendrobiinae</taxon>
        <taxon>Dendrobium</taxon>
    </lineage>
</organism>
<comment type="caution">
    <text evidence="1">The sequence shown here is derived from an EMBL/GenBank/DDBJ whole genome shotgun (WGS) entry which is preliminary data.</text>
</comment>
<sequence>MIINRLITPIHFLHSLDRNSAAIQSPPLQILLCQPFIFKVKKNLNRLIAPILFLYLTTSNLNSIAIPSPHLQIPNHKVKINFNCMIAHIIFSI</sequence>